<feature type="region of interest" description="Disordered" evidence="1">
    <location>
        <begin position="525"/>
        <end position="555"/>
    </location>
</feature>
<name>A0AA39TMI7_9PEZI</name>
<dbReference type="EMBL" id="JAULSR010000010">
    <property type="protein sequence ID" value="KAK0610566.1"/>
    <property type="molecule type" value="Genomic_DNA"/>
</dbReference>
<protein>
    <submittedName>
        <fullName evidence="2">Uncharacterized protein</fullName>
    </submittedName>
</protein>
<dbReference type="Pfam" id="PF14441">
    <property type="entry name" value="OTT_1508_deam"/>
    <property type="match status" value="1"/>
</dbReference>
<dbReference type="PANTHER" id="PTHR42037:SF1">
    <property type="match status" value="1"/>
</dbReference>
<reference evidence="2" key="1">
    <citation type="submission" date="2023-06" db="EMBL/GenBank/DDBJ databases">
        <title>Genome-scale phylogeny and comparative genomics of the fungal order Sordariales.</title>
        <authorList>
            <consortium name="Lawrence Berkeley National Laboratory"/>
            <person name="Hensen N."/>
            <person name="Bonometti L."/>
            <person name="Westerberg I."/>
            <person name="Brannstrom I.O."/>
            <person name="Guillou S."/>
            <person name="Cros-Aarteil S."/>
            <person name="Calhoun S."/>
            <person name="Haridas S."/>
            <person name="Kuo A."/>
            <person name="Mondo S."/>
            <person name="Pangilinan J."/>
            <person name="Riley R."/>
            <person name="LaButti K."/>
            <person name="Andreopoulos B."/>
            <person name="Lipzen A."/>
            <person name="Chen C."/>
            <person name="Yanf M."/>
            <person name="Daum C."/>
            <person name="Ng V."/>
            <person name="Clum A."/>
            <person name="Steindorff A."/>
            <person name="Ohm R."/>
            <person name="Martin F."/>
            <person name="Silar P."/>
            <person name="Natvig D."/>
            <person name="Lalanne C."/>
            <person name="Gautier V."/>
            <person name="Ament-velasquez S.L."/>
            <person name="Kruys A."/>
            <person name="Hutchinson M.I."/>
            <person name="Powell A.J."/>
            <person name="Barry K."/>
            <person name="Miller A.N."/>
            <person name="Grigoriev I.V."/>
            <person name="Debuchy R."/>
            <person name="Gladieux P."/>
            <person name="Thoren M.H."/>
            <person name="Johannesson H."/>
        </authorList>
    </citation>
    <scope>NUCLEOTIDE SEQUENCE</scope>
    <source>
        <strain evidence="2">SMH3391-2</strain>
    </source>
</reference>
<organism evidence="2 3">
    <name type="scientific">Bombardia bombarda</name>
    <dbReference type="NCBI Taxonomy" id="252184"/>
    <lineage>
        <taxon>Eukaryota</taxon>
        <taxon>Fungi</taxon>
        <taxon>Dikarya</taxon>
        <taxon>Ascomycota</taxon>
        <taxon>Pezizomycotina</taxon>
        <taxon>Sordariomycetes</taxon>
        <taxon>Sordariomycetidae</taxon>
        <taxon>Sordariales</taxon>
        <taxon>Lasiosphaeriaceae</taxon>
        <taxon>Bombardia</taxon>
    </lineage>
</organism>
<comment type="caution">
    <text evidence="2">The sequence shown here is derived from an EMBL/GenBank/DDBJ whole genome shotgun (WGS) entry which is preliminary data.</text>
</comment>
<proteinExistence type="predicted"/>
<gene>
    <name evidence="2" type="ORF">B0T17DRAFT_118323</name>
</gene>
<sequence length="555" mass="62036">MSSVIDTNYENIIQVYTDNVANKTSSKTNRRFYELILLLWALKQGYRGSIQFKKSTDLPHGGHQESDEQLFHNFVSRLGQICDSRKGIGGSTVTAFAVLQHPSNSEFVFASNRRKTVELETVRAYIHSILISLREASNCEDDDEREEYLANLLRDVLIFCRERVKCYLKGLMDALKSCIAICERQGSAAQTTPSGGTQTSRVVSRVTFFTELLSLAQLAISNFQDDDEFLDHTEELISALQKLQKPAMVVFINKKAGDDKSGNPEPWQELRHHSGRLLAYRRAVETLWDAGSMWPELLDAFEVTCIDSSTKSANPLPKESPQKGSEILTRMITDPSRTKYLDLLRTYDQNGCDLDKEISDEWTNKKFRPIVHAELLVLNWLETTGGTRPERFFNNWRYIGCSKPSCMVCHLYFSVHPSGVQARGTHGNLYTKCRLPDNADVFGMATEAEALNKRLEIMQAMNAHFKQNIMRLLDEKAPGGRRHDSEYLSSLGRRGPGTTLGANLGGFGAQLSQLNAQVGVGQQQQWAGSTAYTESEVGDLGVESVSSSEVSSASG</sequence>
<dbReference type="Proteomes" id="UP001174934">
    <property type="component" value="Unassembled WGS sequence"/>
</dbReference>
<keyword evidence="3" id="KW-1185">Reference proteome</keyword>
<dbReference type="AlphaFoldDB" id="A0AA39TMI7"/>
<dbReference type="InterPro" id="IPR027796">
    <property type="entry name" value="OTT_1508_deam-like"/>
</dbReference>
<accession>A0AA39TMI7</accession>
<evidence type="ECO:0000256" key="1">
    <source>
        <dbReference type="SAM" id="MobiDB-lite"/>
    </source>
</evidence>
<dbReference type="PANTHER" id="PTHR42037">
    <property type="match status" value="1"/>
</dbReference>
<feature type="compositionally biased region" description="Low complexity" evidence="1">
    <location>
        <begin position="534"/>
        <end position="555"/>
    </location>
</feature>
<evidence type="ECO:0000313" key="2">
    <source>
        <dbReference type="EMBL" id="KAK0610566.1"/>
    </source>
</evidence>
<evidence type="ECO:0000313" key="3">
    <source>
        <dbReference type="Proteomes" id="UP001174934"/>
    </source>
</evidence>